<reference evidence="3 4" key="2">
    <citation type="submission" date="2019-01" db="EMBL/GenBank/DDBJ databases">
        <authorList>
            <person name="Li Y."/>
        </authorList>
    </citation>
    <scope>NUCLEOTIDE SEQUENCE [LARGE SCALE GENOMIC DNA]</scope>
    <source>
        <strain evidence="3 4">SK2B-1</strain>
    </source>
</reference>
<dbReference type="InterPro" id="IPR050769">
    <property type="entry name" value="NAT_camello-type"/>
</dbReference>
<dbReference type="Pfam" id="PF00583">
    <property type="entry name" value="Acetyltransf_1"/>
    <property type="match status" value="1"/>
</dbReference>
<dbReference type="Proteomes" id="UP000284476">
    <property type="component" value="Unassembled WGS sequence"/>
</dbReference>
<sequence>MTPDALAALHARCFTTPRPWSAAEFADLLASRFCFLLTAPEGFLLGRVIAGEAELLTLAVAPDARRRGTGRRLMADFLRGATDRAADSAFLEVAEDNLPARALYAATGWQPAGRRRAYYRTPGGNHVDALVLRHVLVPPGN</sequence>
<gene>
    <name evidence="3" type="ORF">D2T30_06315</name>
</gene>
<organism evidence="3 4">
    <name type="scientific">Paenirhodobacter populi</name>
    <dbReference type="NCBI Taxonomy" id="2306993"/>
    <lineage>
        <taxon>Bacteria</taxon>
        <taxon>Pseudomonadati</taxon>
        <taxon>Pseudomonadota</taxon>
        <taxon>Alphaproteobacteria</taxon>
        <taxon>Rhodobacterales</taxon>
        <taxon>Rhodobacter group</taxon>
        <taxon>Paenirhodobacter</taxon>
    </lineage>
</organism>
<evidence type="ECO:0000313" key="3">
    <source>
        <dbReference type="EMBL" id="RWR22554.1"/>
    </source>
</evidence>
<dbReference type="RefSeq" id="WP_128208199.1">
    <property type="nucleotide sequence ID" value="NZ_JBHRSO010000039.1"/>
</dbReference>
<dbReference type="InterPro" id="IPR000182">
    <property type="entry name" value="GNAT_dom"/>
</dbReference>
<dbReference type="PANTHER" id="PTHR13947">
    <property type="entry name" value="GNAT FAMILY N-ACETYLTRANSFERASE"/>
    <property type="match status" value="1"/>
</dbReference>
<comment type="caution">
    <text evidence="3">The sequence shown here is derived from an EMBL/GenBank/DDBJ whole genome shotgun (WGS) entry which is preliminary data.</text>
</comment>
<dbReference type="AlphaFoldDB" id="A0A443JPY2"/>
<keyword evidence="1 3" id="KW-0808">Transferase</keyword>
<evidence type="ECO:0000256" key="1">
    <source>
        <dbReference type="ARBA" id="ARBA00022679"/>
    </source>
</evidence>
<feature type="domain" description="N-acetyltransferase" evidence="2">
    <location>
        <begin position="1"/>
        <end position="137"/>
    </location>
</feature>
<dbReference type="Gene3D" id="3.40.630.30">
    <property type="match status" value="1"/>
</dbReference>
<dbReference type="GO" id="GO:0008080">
    <property type="term" value="F:N-acetyltransferase activity"/>
    <property type="evidence" value="ECO:0007669"/>
    <property type="project" value="InterPro"/>
</dbReference>
<evidence type="ECO:0000259" key="2">
    <source>
        <dbReference type="PROSITE" id="PS51186"/>
    </source>
</evidence>
<dbReference type="PANTHER" id="PTHR13947:SF37">
    <property type="entry name" value="LD18367P"/>
    <property type="match status" value="1"/>
</dbReference>
<dbReference type="CDD" id="cd04301">
    <property type="entry name" value="NAT_SF"/>
    <property type="match status" value="1"/>
</dbReference>
<dbReference type="PROSITE" id="PS51186">
    <property type="entry name" value="GNAT"/>
    <property type="match status" value="1"/>
</dbReference>
<name>A0A443JPY2_9RHOB</name>
<evidence type="ECO:0000313" key="4">
    <source>
        <dbReference type="Proteomes" id="UP000284476"/>
    </source>
</evidence>
<protein>
    <submittedName>
        <fullName evidence="3">GNAT family N-acetyltransferase</fullName>
    </submittedName>
</protein>
<dbReference type="SUPFAM" id="SSF55729">
    <property type="entry name" value="Acyl-CoA N-acyltransferases (Nat)"/>
    <property type="match status" value="1"/>
</dbReference>
<dbReference type="InterPro" id="IPR016181">
    <property type="entry name" value="Acyl_CoA_acyltransferase"/>
</dbReference>
<dbReference type="EMBL" id="SAUZ01000005">
    <property type="protein sequence ID" value="RWR22554.1"/>
    <property type="molecule type" value="Genomic_DNA"/>
</dbReference>
<accession>A0A443JPY2</accession>
<proteinExistence type="predicted"/>
<reference evidence="3 4" key="1">
    <citation type="submission" date="2019-01" db="EMBL/GenBank/DDBJ databases">
        <title>Sinorhodobacter populi sp. nov. isolated from the symptomatic bark tissue of Populus euramericana canker.</title>
        <authorList>
            <person name="Xu G."/>
        </authorList>
    </citation>
    <scope>NUCLEOTIDE SEQUENCE [LARGE SCALE GENOMIC DNA]</scope>
    <source>
        <strain evidence="3 4">SK2B-1</strain>
    </source>
</reference>